<comment type="catalytic activity">
    <reaction evidence="14">
        <text>GTP = 3',5'-cyclic GMP + diphosphate</text>
        <dbReference type="Rhea" id="RHEA:13665"/>
        <dbReference type="ChEBI" id="CHEBI:33019"/>
        <dbReference type="ChEBI" id="CHEBI:37565"/>
        <dbReference type="ChEBI" id="CHEBI:57746"/>
        <dbReference type="EC" id="4.6.1.2"/>
    </reaction>
</comment>
<keyword evidence="12 14" id="KW-0141">cGMP biosynthesis</keyword>
<dbReference type="EMBL" id="JX564553">
    <property type="protein sequence ID" value="AGB13751.1"/>
    <property type="molecule type" value="Genomic_DNA"/>
</dbReference>
<gene>
    <name evidence="21" type="ORF">ML17474a</name>
</gene>
<keyword evidence="15" id="KW-0175">Coiled coil</keyword>
<keyword evidence="9 21" id="KW-0675">Receptor</keyword>
<evidence type="ECO:0000256" key="5">
    <source>
        <dbReference type="ARBA" id="ARBA00022741"/>
    </source>
</evidence>
<organism evidence="21">
    <name type="scientific">Mnemiopsis leidyi</name>
    <name type="common">Sea walnut</name>
    <name type="synonym">Warty comb jellyfish</name>
    <dbReference type="NCBI Taxonomy" id="27923"/>
    <lineage>
        <taxon>Eukaryota</taxon>
        <taxon>Metazoa</taxon>
        <taxon>Ctenophora</taxon>
        <taxon>Tentaculata</taxon>
        <taxon>Lobata</taxon>
        <taxon>Bolinopsidae</taxon>
        <taxon>Mnemiopsis</taxon>
    </lineage>
</organism>
<dbReference type="GO" id="GO:0005886">
    <property type="term" value="C:plasma membrane"/>
    <property type="evidence" value="ECO:0007669"/>
    <property type="project" value="TreeGrafter"/>
</dbReference>
<keyword evidence="6 17" id="KW-1133">Transmembrane helix</keyword>
<evidence type="ECO:0000256" key="10">
    <source>
        <dbReference type="ARBA" id="ARBA00023180"/>
    </source>
</evidence>
<dbReference type="InterPro" id="IPR001828">
    <property type="entry name" value="ANF_lig-bd_rcpt"/>
</dbReference>
<evidence type="ECO:0000256" key="1">
    <source>
        <dbReference type="ARBA" id="ARBA00004479"/>
    </source>
</evidence>
<proteinExistence type="inferred from homology"/>
<dbReference type="Gene3D" id="1.10.510.10">
    <property type="entry name" value="Transferase(Phosphotransferase) domain 1"/>
    <property type="match status" value="1"/>
</dbReference>
<dbReference type="Gene3D" id="3.40.50.2300">
    <property type="match status" value="2"/>
</dbReference>
<dbReference type="SMART" id="SM00044">
    <property type="entry name" value="CYCc"/>
    <property type="match status" value="1"/>
</dbReference>
<dbReference type="GO" id="GO:0004383">
    <property type="term" value="F:guanylate cyclase activity"/>
    <property type="evidence" value="ECO:0007669"/>
    <property type="project" value="UniProtKB-EC"/>
</dbReference>
<dbReference type="PROSITE" id="PS50125">
    <property type="entry name" value="GUANYLATE_CYCLASE_2"/>
    <property type="match status" value="1"/>
</dbReference>
<evidence type="ECO:0000256" key="16">
    <source>
        <dbReference type="SAM" id="MobiDB-lite"/>
    </source>
</evidence>
<evidence type="ECO:0000256" key="13">
    <source>
        <dbReference type="RuleBase" id="RU000405"/>
    </source>
</evidence>
<keyword evidence="10" id="KW-0325">Glycoprotein</keyword>
<dbReference type="GO" id="GO:0005524">
    <property type="term" value="F:ATP binding"/>
    <property type="evidence" value="ECO:0007669"/>
    <property type="project" value="InterPro"/>
</dbReference>
<dbReference type="PANTHER" id="PTHR11920:SF501">
    <property type="entry name" value="GUANYLATE CYCLASE 32E"/>
    <property type="match status" value="1"/>
</dbReference>
<evidence type="ECO:0000256" key="4">
    <source>
        <dbReference type="ARBA" id="ARBA00022729"/>
    </source>
</evidence>
<dbReference type="InterPro" id="IPR018297">
    <property type="entry name" value="A/G_cyclase_CS"/>
</dbReference>
<dbReference type="EC" id="4.6.1.2" evidence="2 14"/>
<keyword evidence="8 17" id="KW-0472">Membrane</keyword>
<keyword evidence="7" id="KW-0342">GTP-binding</keyword>
<dbReference type="InterPro" id="IPR050401">
    <property type="entry name" value="Cyclic_nucleotide_synthase"/>
</dbReference>
<keyword evidence="5" id="KW-0547">Nucleotide-binding</keyword>
<dbReference type="GO" id="GO:0001653">
    <property type="term" value="F:peptide receptor activity"/>
    <property type="evidence" value="ECO:0007669"/>
    <property type="project" value="TreeGrafter"/>
</dbReference>
<dbReference type="CDD" id="cd06352">
    <property type="entry name" value="PBP1_NPR_GC-like"/>
    <property type="match status" value="1"/>
</dbReference>
<dbReference type="Pfam" id="PF00211">
    <property type="entry name" value="Guanylate_cyc"/>
    <property type="match status" value="1"/>
</dbReference>
<dbReference type="SUPFAM" id="SSF56112">
    <property type="entry name" value="Protein kinase-like (PK-like)"/>
    <property type="match status" value="1"/>
</dbReference>
<feature type="compositionally biased region" description="Low complexity" evidence="16">
    <location>
        <begin position="1074"/>
        <end position="1090"/>
    </location>
</feature>
<evidence type="ECO:0000256" key="18">
    <source>
        <dbReference type="SAM" id="SignalP"/>
    </source>
</evidence>
<evidence type="ECO:0000259" key="19">
    <source>
        <dbReference type="PROSITE" id="PS50011"/>
    </source>
</evidence>
<reference evidence="21" key="1">
    <citation type="journal article" date="2012" name="BMC Biol.">
        <title>Genomic organization, evolution, and expression of photoprotein and opsin genes in Mnemiopsis leidyi: a new view of ctenophore photocytes.</title>
        <authorList>
            <person name="Schnitzler C.E."/>
            <person name="Pang K."/>
            <person name="Powers M.L."/>
            <person name="Reitzel A.M."/>
            <person name="Ryan J.F."/>
            <person name="Simmons D."/>
            <person name="Tada T."/>
            <person name="Park M."/>
            <person name="Gupta J."/>
            <person name="Brooks S.Y."/>
            <person name="Blakesley R.W."/>
            <person name="Yokoyama S."/>
            <person name="Haddock S.H."/>
            <person name="Martindale M.Q."/>
            <person name="Baxevanis A.D."/>
        </authorList>
    </citation>
    <scope>NUCLEOTIDE SEQUENCE</scope>
</reference>
<keyword evidence="3 17" id="KW-0812">Transmembrane</keyword>
<dbReference type="InterPro" id="IPR001054">
    <property type="entry name" value="A/G_cyclase"/>
</dbReference>
<feature type="region of interest" description="Disordered" evidence="16">
    <location>
        <begin position="1067"/>
        <end position="1147"/>
    </location>
</feature>
<dbReference type="Pfam" id="PF07714">
    <property type="entry name" value="PK_Tyr_Ser-Thr"/>
    <property type="match status" value="1"/>
</dbReference>
<accession>L0I783</accession>
<keyword evidence="11 13" id="KW-0456">Lyase</keyword>
<dbReference type="AlphaFoldDB" id="L0I783"/>
<feature type="domain" description="Guanylate cyclase" evidence="20">
    <location>
        <begin position="876"/>
        <end position="1006"/>
    </location>
</feature>
<dbReference type="Gene3D" id="3.30.70.1230">
    <property type="entry name" value="Nucleotide cyclase"/>
    <property type="match status" value="1"/>
</dbReference>
<feature type="chain" id="PRO_5003943565" description="Guanylate cyclase" evidence="18">
    <location>
        <begin position="21"/>
        <end position="1147"/>
    </location>
</feature>
<comment type="subcellular location">
    <subcellularLocation>
        <location evidence="1">Membrane</location>
        <topology evidence="1">Single-pass type I membrane protein</topology>
    </subcellularLocation>
</comment>
<dbReference type="PANTHER" id="PTHR11920">
    <property type="entry name" value="GUANYLYL CYCLASE"/>
    <property type="match status" value="1"/>
</dbReference>
<feature type="compositionally biased region" description="Basic residues" evidence="16">
    <location>
        <begin position="1091"/>
        <end position="1101"/>
    </location>
</feature>
<name>L0I783_MNELE</name>
<dbReference type="Pfam" id="PF01094">
    <property type="entry name" value="ANF_receptor"/>
    <property type="match status" value="1"/>
</dbReference>
<dbReference type="InterPro" id="IPR001245">
    <property type="entry name" value="Ser-Thr/Tyr_kinase_cat_dom"/>
</dbReference>
<evidence type="ECO:0000256" key="15">
    <source>
        <dbReference type="SAM" id="Coils"/>
    </source>
</evidence>
<dbReference type="GO" id="GO:0005525">
    <property type="term" value="F:GTP binding"/>
    <property type="evidence" value="ECO:0007669"/>
    <property type="project" value="UniProtKB-KW"/>
</dbReference>
<dbReference type="OMA" id="IYWPGGG"/>
<dbReference type="CDD" id="cd07302">
    <property type="entry name" value="CHD"/>
    <property type="match status" value="1"/>
</dbReference>
<evidence type="ECO:0000256" key="6">
    <source>
        <dbReference type="ARBA" id="ARBA00022989"/>
    </source>
</evidence>
<dbReference type="SUPFAM" id="SSF55073">
    <property type="entry name" value="Nucleotide cyclase"/>
    <property type="match status" value="1"/>
</dbReference>
<evidence type="ECO:0000313" key="21">
    <source>
        <dbReference type="EMBL" id="AGB13751.1"/>
    </source>
</evidence>
<protein>
    <recommendedName>
        <fullName evidence="2 14">Guanylate cyclase</fullName>
        <ecNumber evidence="2 14">4.6.1.2</ecNumber>
    </recommendedName>
</protein>
<dbReference type="PROSITE" id="PS00452">
    <property type="entry name" value="GUANYLATE_CYCLASE_1"/>
    <property type="match status" value="1"/>
</dbReference>
<sequence length="1147" mass="128257">MPTLPLLTTLLLLALPPLHQTTIELEVGVLVSFDFPGFGEWPPYQRNITSTAVSYVQREVFNSGDVTLSVKYLDDECDSKPGIIAVVKELDSVDSDRVDGFIGPGCSEVCKNTAYIVSKEGFDIPMISYACTLDSLSNKDEYSTFARTVSSVGANGGPMVTIVQHMGWERIGIIYRNINLYEEAAAELKRTLEKAFKNVTNDKMPDGFKVVCYKVWYFEDSADDAEKVSTAREILNECKDEVRVFMILAYDSDVISFLKTAQAEPNFPFKKSAFISLEVTTATVKNDTQPYTRGLLSLSQKNPNNTMFQDLTDNVRAITGNPNIVLDVYSATLYDALLTYAMAAKKIKDEYYSENGSQELAVREANVKALIKNGTRMAKVISELDQFEGASGEVKFDANADRMTSLEVFQAQVIDGTIHMVPIFETDSSGTLNLVQGATFQWNDGSSDTPEACGDDRELCTEPDIERTILLVTLPIGVTLLVIVSVLIVFLLWRNKVQRLQDRCLWKIRSCDVEFKDAAAQSGRFRSVDRSMSRMSTTSDATLNHGIVAYYKNNPVFLKYLNTDIKYFTVTDEIILEFKQVRELTHQNLNPYIGSCVEVPDNFFLASVYFRKGSLQDVLSDSNLKLDDMFKMSFIFDICKGMQAIHNSPIKFHGRLKSCNCVIDSHWVLKITDYGLRKFLSSYSLVDPLKSEDGKFFDLLWMAPEHLRQRETIPERMIGSQKGDIYSFAIIVSEIMSKNTPYGEVNCSAKEIVMKVQEGYSPPFRPDVPLECSDGLAELIKMCWDEQTFSRPDFPKILAFLQVLHPQKQRSITDRMIKMMEQYTDNLEELVAERSEQLAIEKEKADNLLCRMLPKPIAEKLKQGEPVAPQAYDEVTIYFSDIVGFTDLSSQSTPFQVVDLLNDLYSLFDGIVERHDVYKVETIGDAYMVVSGLPVRNGNRHVAEIANMSLDFLNSVNKFKVRHKPDLKLSLRIGMHTGPVCAGVVGLKMPRYCLFGDTVNTASRMESNGLPLKIHMSDDAYNALSKIGGYELESRGEISIKGKGLMTTYFLKGKEAVEESQLLTSLPVPQPADSSVSPSIVRSRSSSSRKSATRTKSKKKSGGPAETVIAIDGTAVFTNKSAEDNDRSDSDQRNNGHNNGFLPSVNA</sequence>
<dbReference type="FunFam" id="3.30.70.1230:FF:000004">
    <property type="entry name" value="Guanylate cyclase"/>
    <property type="match status" value="1"/>
</dbReference>
<evidence type="ECO:0000259" key="20">
    <source>
        <dbReference type="PROSITE" id="PS50125"/>
    </source>
</evidence>
<dbReference type="GO" id="GO:0035556">
    <property type="term" value="P:intracellular signal transduction"/>
    <property type="evidence" value="ECO:0007669"/>
    <property type="project" value="InterPro"/>
</dbReference>
<dbReference type="SUPFAM" id="SSF53822">
    <property type="entry name" value="Periplasmic binding protein-like I"/>
    <property type="match status" value="1"/>
</dbReference>
<keyword evidence="4 18" id="KW-0732">Signal</keyword>
<comment type="similarity">
    <text evidence="13">Belongs to the adenylyl cyclase class-4/guanylyl cyclase family.</text>
</comment>
<evidence type="ECO:0000256" key="11">
    <source>
        <dbReference type="ARBA" id="ARBA00023239"/>
    </source>
</evidence>
<feature type="compositionally biased region" description="Basic and acidic residues" evidence="16">
    <location>
        <begin position="1121"/>
        <end position="1134"/>
    </location>
</feature>
<evidence type="ECO:0000256" key="17">
    <source>
        <dbReference type="SAM" id="Phobius"/>
    </source>
</evidence>
<evidence type="ECO:0000256" key="8">
    <source>
        <dbReference type="ARBA" id="ARBA00023136"/>
    </source>
</evidence>
<evidence type="ECO:0000256" key="14">
    <source>
        <dbReference type="RuleBase" id="RU003431"/>
    </source>
</evidence>
<dbReference type="InterPro" id="IPR028082">
    <property type="entry name" value="Peripla_BP_I"/>
</dbReference>
<dbReference type="HOGENOM" id="CLU_001072_1_2_1"/>
<evidence type="ECO:0000256" key="3">
    <source>
        <dbReference type="ARBA" id="ARBA00022692"/>
    </source>
</evidence>
<dbReference type="InterPro" id="IPR029787">
    <property type="entry name" value="Nucleotide_cyclase"/>
</dbReference>
<dbReference type="InterPro" id="IPR011009">
    <property type="entry name" value="Kinase-like_dom_sf"/>
</dbReference>
<evidence type="ECO:0000256" key="9">
    <source>
        <dbReference type="ARBA" id="ARBA00023170"/>
    </source>
</evidence>
<dbReference type="GO" id="GO:0007168">
    <property type="term" value="P:receptor guanylyl cyclase signaling pathway"/>
    <property type="evidence" value="ECO:0007669"/>
    <property type="project" value="TreeGrafter"/>
</dbReference>
<dbReference type="GO" id="GO:0004016">
    <property type="term" value="F:adenylate cyclase activity"/>
    <property type="evidence" value="ECO:0007669"/>
    <property type="project" value="TreeGrafter"/>
</dbReference>
<feature type="signal peptide" evidence="18">
    <location>
        <begin position="1"/>
        <end position="20"/>
    </location>
</feature>
<evidence type="ECO:0000256" key="12">
    <source>
        <dbReference type="ARBA" id="ARBA00023293"/>
    </source>
</evidence>
<feature type="transmembrane region" description="Helical" evidence="17">
    <location>
        <begin position="469"/>
        <end position="493"/>
    </location>
</feature>
<feature type="coiled-coil region" evidence="15">
    <location>
        <begin position="813"/>
        <end position="840"/>
    </location>
</feature>
<dbReference type="GO" id="GO:0004672">
    <property type="term" value="F:protein kinase activity"/>
    <property type="evidence" value="ECO:0007669"/>
    <property type="project" value="InterPro"/>
</dbReference>
<evidence type="ECO:0000256" key="2">
    <source>
        <dbReference type="ARBA" id="ARBA00012202"/>
    </source>
</evidence>
<dbReference type="Gene3D" id="6.10.250.780">
    <property type="match status" value="1"/>
</dbReference>
<feature type="domain" description="Protein kinase" evidence="19">
    <location>
        <begin position="514"/>
        <end position="808"/>
    </location>
</feature>
<dbReference type="InterPro" id="IPR000719">
    <property type="entry name" value="Prot_kinase_dom"/>
</dbReference>
<dbReference type="PROSITE" id="PS50011">
    <property type="entry name" value="PROTEIN_KINASE_DOM"/>
    <property type="match status" value="1"/>
</dbReference>
<evidence type="ECO:0000256" key="7">
    <source>
        <dbReference type="ARBA" id="ARBA00023134"/>
    </source>
</evidence>